<evidence type="ECO:0000256" key="3">
    <source>
        <dbReference type="ARBA" id="ARBA00022801"/>
    </source>
</evidence>
<protein>
    <submittedName>
        <fullName evidence="6">Cell wall-binding protein</fullName>
    </submittedName>
</protein>
<dbReference type="PANTHER" id="PTHR30032">
    <property type="entry name" value="N-ACETYLMURAMOYL-L-ALANINE AMIDASE-RELATED"/>
    <property type="match status" value="1"/>
</dbReference>
<feature type="domain" description="NlpC/P60" evidence="5">
    <location>
        <begin position="321"/>
        <end position="440"/>
    </location>
</feature>
<comment type="similarity">
    <text evidence="1">Belongs to the peptidase C40 family.</text>
</comment>
<dbReference type="Pfam" id="PF00877">
    <property type="entry name" value="NLPC_P60"/>
    <property type="match status" value="1"/>
</dbReference>
<keyword evidence="7" id="KW-1185">Reference proteome</keyword>
<evidence type="ECO:0000313" key="6">
    <source>
        <dbReference type="EMBL" id="MBM7618399.1"/>
    </source>
</evidence>
<organism evidence="6 7">
    <name type="scientific">Sutcliffiella tianshenii</name>
    <dbReference type="NCBI Taxonomy" id="1463404"/>
    <lineage>
        <taxon>Bacteria</taxon>
        <taxon>Bacillati</taxon>
        <taxon>Bacillota</taxon>
        <taxon>Bacilli</taxon>
        <taxon>Bacillales</taxon>
        <taxon>Bacillaceae</taxon>
        <taxon>Sutcliffiella</taxon>
    </lineage>
</organism>
<dbReference type="PROSITE" id="PS51935">
    <property type="entry name" value="NLPC_P60"/>
    <property type="match status" value="1"/>
</dbReference>
<accession>A0ABS2NUU4</accession>
<evidence type="ECO:0000313" key="7">
    <source>
        <dbReference type="Proteomes" id="UP000737402"/>
    </source>
</evidence>
<dbReference type="RefSeq" id="WP_204412659.1">
    <property type="nucleotide sequence ID" value="NZ_JAFBED010000001.1"/>
</dbReference>
<evidence type="ECO:0000256" key="4">
    <source>
        <dbReference type="ARBA" id="ARBA00022807"/>
    </source>
</evidence>
<proteinExistence type="inferred from homology"/>
<dbReference type="PANTHER" id="PTHR30032:SF8">
    <property type="entry name" value="GERMINATION-SPECIFIC N-ACETYLMURAMOYL-L-ALANINE AMIDASE"/>
    <property type="match status" value="1"/>
</dbReference>
<sequence>MYSLLVRKFIVAIVLSIVVLAFLPSSTDASSSSVDRISGKNRYQTAVEVSKKGWIEGADTVIVTAGDKFPDALTGTPLAFSLNAPILLTNKDYLPGETKNEITRLKAKKVIILGGESAVSSKVIQEIEALGISLERIKGGDRYETAAKIAETLPNKSNTAVVVYGKNFPDSLSVASYAARKGYPILLTDTNTLPARTKEVLANYQNTIVVGGEGVISKQVFSQLPGAKRYSGSDRYMTLSNVIKELNVTFGPNLYVATGESFADALTGSVLAAKQNTSLVLVGKNQIPSSVQQVLTTANTASKTIIGGTSAVSTEVEKQLGFNVTALINTAKDYMGVPYVWGGTTPSGFDCSGYLNYVFNKNGVSLPRTTADIWAKGISVSTPEVGDIVFFETYKEGPSHAGIYIGNNEFIHASSTAGVTIHSMSNSYFYPRYLGAKRLH</sequence>
<keyword evidence="2" id="KW-0645">Protease</keyword>
<evidence type="ECO:0000259" key="5">
    <source>
        <dbReference type="PROSITE" id="PS51935"/>
    </source>
</evidence>
<dbReference type="Gene3D" id="3.40.50.12090">
    <property type="match status" value="2"/>
</dbReference>
<dbReference type="Proteomes" id="UP000737402">
    <property type="component" value="Unassembled WGS sequence"/>
</dbReference>
<dbReference type="Pfam" id="PF04122">
    <property type="entry name" value="CW_binding_2"/>
    <property type="match status" value="3"/>
</dbReference>
<dbReference type="EMBL" id="JAFBED010000001">
    <property type="protein sequence ID" value="MBM7618399.1"/>
    <property type="molecule type" value="Genomic_DNA"/>
</dbReference>
<name>A0ABS2NUU4_9BACI</name>
<keyword evidence="4" id="KW-0788">Thiol protease</keyword>
<comment type="caution">
    <text evidence="6">The sequence shown here is derived from an EMBL/GenBank/DDBJ whole genome shotgun (WGS) entry which is preliminary data.</text>
</comment>
<dbReference type="SUPFAM" id="SSF54001">
    <property type="entry name" value="Cysteine proteinases"/>
    <property type="match status" value="1"/>
</dbReference>
<dbReference type="InterPro" id="IPR038765">
    <property type="entry name" value="Papain-like_cys_pep_sf"/>
</dbReference>
<reference evidence="6 7" key="1">
    <citation type="submission" date="2021-01" db="EMBL/GenBank/DDBJ databases">
        <title>Genomic Encyclopedia of Type Strains, Phase IV (KMG-IV): sequencing the most valuable type-strain genomes for metagenomic binning, comparative biology and taxonomic classification.</title>
        <authorList>
            <person name="Goeker M."/>
        </authorList>
    </citation>
    <scope>NUCLEOTIDE SEQUENCE [LARGE SCALE GENOMIC DNA]</scope>
    <source>
        <strain evidence="6 7">DSM 25879</strain>
    </source>
</reference>
<evidence type="ECO:0000256" key="1">
    <source>
        <dbReference type="ARBA" id="ARBA00007074"/>
    </source>
</evidence>
<keyword evidence="3" id="KW-0378">Hydrolase</keyword>
<dbReference type="InterPro" id="IPR051922">
    <property type="entry name" value="Bact_Sporulation_Assoc"/>
</dbReference>
<dbReference type="InterPro" id="IPR007253">
    <property type="entry name" value="Cell_wall-bd_2"/>
</dbReference>
<gene>
    <name evidence="6" type="ORF">JOC95_000241</name>
</gene>
<evidence type="ECO:0000256" key="2">
    <source>
        <dbReference type="ARBA" id="ARBA00022670"/>
    </source>
</evidence>
<dbReference type="Gene3D" id="3.90.1720.10">
    <property type="entry name" value="endopeptidase domain like (from Nostoc punctiforme)"/>
    <property type="match status" value="1"/>
</dbReference>
<dbReference type="InterPro" id="IPR000064">
    <property type="entry name" value="NLP_P60_dom"/>
</dbReference>